<protein>
    <submittedName>
        <fullName evidence="1">Uncharacterized protein</fullName>
    </submittedName>
</protein>
<dbReference type="KEGG" id="xcv:XCV4462"/>
<dbReference type="HOGENOM" id="CLU_2739072_0_0_6"/>
<gene>
    <name evidence="1" type="ordered locus">XCV4462</name>
</gene>
<evidence type="ECO:0000313" key="2">
    <source>
        <dbReference type="Proteomes" id="UP000007069"/>
    </source>
</evidence>
<dbReference type="AlphaFoldDB" id="Q3BM20"/>
<organism evidence="2">
    <name type="scientific">Xanthomonas euvesicatoria pv. vesicatoria (strain 85-10)</name>
    <name type="common">Xanthomonas campestris pv. vesicatoria</name>
    <dbReference type="NCBI Taxonomy" id="316273"/>
    <lineage>
        <taxon>Bacteria</taxon>
        <taxon>Pseudomonadati</taxon>
        <taxon>Pseudomonadota</taxon>
        <taxon>Gammaproteobacteria</taxon>
        <taxon>Lysobacterales</taxon>
        <taxon>Lysobacteraceae</taxon>
        <taxon>Xanthomonas</taxon>
    </lineage>
</organism>
<dbReference type="Proteomes" id="UP000007069">
    <property type="component" value="Chromosome"/>
</dbReference>
<evidence type="ECO:0000313" key="1">
    <source>
        <dbReference type="EMBL" id="CAJ26193.1"/>
    </source>
</evidence>
<accession>Q3BM20</accession>
<sequence>MRCARERTSSTRHTCMRCAICHTRGTCHHGGPRVAGVQTVAARLRHDAEMASTPVSMSHGLRAVARYCRVR</sequence>
<name>Q3BM20_XANE5</name>
<dbReference type="EMBL" id="AM039952">
    <property type="protein sequence ID" value="CAJ26193.1"/>
    <property type="molecule type" value="Genomic_DNA"/>
</dbReference>
<reference evidence="1 2" key="1">
    <citation type="journal article" date="2005" name="J. Bacteriol.">
        <title>Insights into genome plasticity and pathogenicity of the plant pathogenic Bacterium Xanthomonas campestris pv. vesicatoria revealed by the complete genome sequence.</title>
        <authorList>
            <person name="Thieme F."/>
            <person name="Koebnik R."/>
            <person name="Bekel T."/>
            <person name="Berger C."/>
            <person name="Boch J."/>
            <person name="Buettner D."/>
            <person name="Caldana C."/>
            <person name="Gaigalat L."/>
            <person name="Goesmann A."/>
            <person name="Kay S."/>
            <person name="Kirchner O."/>
            <person name="Lanz C."/>
            <person name="Linke B."/>
            <person name="McHardy A.C."/>
            <person name="Meyer F."/>
            <person name="Mittenhuber G."/>
            <person name="Nies D.H."/>
            <person name="Niesbach-Kloesgen U."/>
            <person name="Patschkowski T."/>
            <person name="Rueckert C."/>
            <person name="Rupp O."/>
            <person name="Schneicker S."/>
            <person name="Schuster S.C."/>
            <person name="Vorhoelter F.J."/>
            <person name="Weber E."/>
            <person name="Puehler A."/>
            <person name="Bonas U."/>
            <person name="Bartels D."/>
            <person name="Kaiser O."/>
        </authorList>
    </citation>
    <scope>NUCLEOTIDE SEQUENCE [LARGE SCALE GENOMIC DNA]</scope>
    <source>
        <strain evidence="1 2">85-10</strain>
    </source>
</reference>
<proteinExistence type="predicted"/>